<evidence type="ECO:0000313" key="1">
    <source>
        <dbReference type="EMBL" id="EEQ87404.2"/>
    </source>
</evidence>
<dbReference type="EMBL" id="EQ999975">
    <property type="protein sequence ID" value="EEQ87404.2"/>
    <property type="molecule type" value="Genomic_DNA"/>
</dbReference>
<gene>
    <name evidence="1" type="ORF">BDCG_16600</name>
</gene>
<name>A0ABP2EXJ4_AJEDR</name>
<protein>
    <submittedName>
        <fullName evidence="1">Uncharacterized protein</fullName>
    </submittedName>
</protein>
<sequence>MDRAKYFRIIGGNLAQPRLYYVCLTGPSRVLVRSHSLSAHWLFMLEASRHSSTQRHSLAAIRPCPVSTTNLLPSLLSMRSLALVLVWSLRIIPSSSSLFPRTSSPRHPNLPQFFQLLPRQPLALGYLGLSAAA</sequence>
<accession>A0ABP2EXJ4</accession>
<proteinExistence type="predicted"/>
<dbReference type="Proteomes" id="UP000002039">
    <property type="component" value="Unassembled WGS sequence"/>
</dbReference>
<reference evidence="2" key="1">
    <citation type="journal article" date="2015" name="PLoS Genet.">
        <title>The dynamic genome and transcriptome of the human fungal pathogen Blastomyces and close relative Emmonsia.</title>
        <authorList>
            <person name="Munoz J.F."/>
            <person name="Gauthier G.M."/>
            <person name="Desjardins C.A."/>
            <person name="Gallo J.E."/>
            <person name="Holder J."/>
            <person name="Sullivan T.D."/>
            <person name="Marty A.J."/>
            <person name="Carmen J.C."/>
            <person name="Chen Z."/>
            <person name="Ding L."/>
            <person name="Gujja S."/>
            <person name="Magrini V."/>
            <person name="Misas E."/>
            <person name="Mitreva M."/>
            <person name="Priest M."/>
            <person name="Saif S."/>
            <person name="Whiston E.A."/>
            <person name="Young S."/>
            <person name="Zeng Q."/>
            <person name="Goldman W.E."/>
            <person name="Mardis E.R."/>
            <person name="Taylor J.W."/>
            <person name="McEwen J.G."/>
            <person name="Clay O.K."/>
            <person name="Klein B.S."/>
            <person name="Cuomo C.A."/>
        </authorList>
    </citation>
    <scope>NUCLEOTIDE SEQUENCE [LARGE SCALE GENOMIC DNA]</scope>
    <source>
        <strain evidence="2">ER-3 / ATCC MYA-2586</strain>
    </source>
</reference>
<evidence type="ECO:0000313" key="2">
    <source>
        <dbReference type="Proteomes" id="UP000002039"/>
    </source>
</evidence>
<keyword evidence="2" id="KW-1185">Reference proteome</keyword>
<organism evidence="1 2">
    <name type="scientific">Ajellomyces dermatitidis (strain ER-3 / ATCC MYA-2586)</name>
    <name type="common">Blastomyces dermatitidis</name>
    <dbReference type="NCBI Taxonomy" id="559297"/>
    <lineage>
        <taxon>Eukaryota</taxon>
        <taxon>Fungi</taxon>
        <taxon>Dikarya</taxon>
        <taxon>Ascomycota</taxon>
        <taxon>Pezizomycotina</taxon>
        <taxon>Eurotiomycetes</taxon>
        <taxon>Eurotiomycetidae</taxon>
        <taxon>Onygenales</taxon>
        <taxon>Ajellomycetaceae</taxon>
        <taxon>Blastomyces</taxon>
    </lineage>
</organism>
<dbReference type="RefSeq" id="XP_045274733.1">
    <property type="nucleotide sequence ID" value="XM_045425811.1"/>
</dbReference>
<dbReference type="GeneID" id="69031492"/>